<keyword evidence="8" id="KW-1185">Reference proteome</keyword>
<reference evidence="7 8" key="1">
    <citation type="submission" date="2020-03" db="EMBL/GenBank/DDBJ databases">
        <title>Vagococcus sp. nov., isolated from beetles.</title>
        <authorList>
            <person name="Hyun D.-W."/>
            <person name="Bae J.-W."/>
        </authorList>
    </citation>
    <scope>NUCLEOTIDE SEQUENCE [LARGE SCALE GENOMIC DNA]</scope>
    <source>
        <strain evidence="7 8">HDW17B</strain>
    </source>
</reference>
<feature type="domain" description="HTH lacI-type" evidence="5">
    <location>
        <begin position="6"/>
        <end position="61"/>
    </location>
</feature>
<dbReference type="GO" id="GO:0000976">
    <property type="term" value="F:transcription cis-regulatory region binding"/>
    <property type="evidence" value="ECO:0007669"/>
    <property type="project" value="TreeGrafter"/>
</dbReference>
<dbReference type="Gene3D" id="1.10.260.40">
    <property type="entry name" value="lambda repressor-like DNA-binding domains"/>
    <property type="match status" value="1"/>
</dbReference>
<evidence type="ECO:0000259" key="5">
    <source>
        <dbReference type="PROSITE" id="PS50932"/>
    </source>
</evidence>
<dbReference type="InterPro" id="IPR010982">
    <property type="entry name" value="Lambda_DNA-bd_dom_sf"/>
</dbReference>
<dbReference type="Pfam" id="PF00356">
    <property type="entry name" value="LacI"/>
    <property type="match status" value="1"/>
</dbReference>
<evidence type="ECO:0000313" key="7">
    <source>
        <dbReference type="EMBL" id="QIL48719.1"/>
    </source>
</evidence>
<dbReference type="PROSITE" id="PS00356">
    <property type="entry name" value="HTH_LACI_1"/>
    <property type="match status" value="1"/>
</dbReference>
<protein>
    <submittedName>
        <fullName evidence="7">LacI family transcriptional regulator</fullName>
    </submittedName>
</protein>
<gene>
    <name evidence="7" type="ORF">G7082_09475</name>
</gene>
<accession>A0A6G8AUS4</accession>
<dbReference type="Gene3D" id="3.40.50.2300">
    <property type="match status" value="2"/>
</dbReference>
<dbReference type="InterPro" id="IPR000843">
    <property type="entry name" value="HTH_LacI"/>
</dbReference>
<dbReference type="KEGG" id="vhy:G7082_09475"/>
<keyword evidence="3" id="KW-0238">DNA-binding</keyword>
<dbReference type="AlphaFoldDB" id="A0A6G8AUS4"/>
<keyword evidence="2" id="KW-0805">Transcription regulation</keyword>
<evidence type="ECO:0000256" key="4">
    <source>
        <dbReference type="ARBA" id="ARBA00023163"/>
    </source>
</evidence>
<dbReference type="SUPFAM" id="SSF53822">
    <property type="entry name" value="Periplasmic binding protein-like I"/>
    <property type="match status" value="1"/>
</dbReference>
<dbReference type="PROSITE" id="PS50943">
    <property type="entry name" value="HTH_CROC1"/>
    <property type="match status" value="1"/>
</dbReference>
<dbReference type="Pfam" id="PF00532">
    <property type="entry name" value="Peripla_BP_1"/>
    <property type="match status" value="1"/>
</dbReference>
<proteinExistence type="predicted"/>
<dbReference type="PRINTS" id="PR00036">
    <property type="entry name" value="HTHLACI"/>
</dbReference>
<dbReference type="PROSITE" id="PS50932">
    <property type="entry name" value="HTH_LACI_2"/>
    <property type="match status" value="1"/>
</dbReference>
<evidence type="ECO:0000256" key="1">
    <source>
        <dbReference type="ARBA" id="ARBA00022491"/>
    </source>
</evidence>
<evidence type="ECO:0000313" key="8">
    <source>
        <dbReference type="Proteomes" id="UP000501747"/>
    </source>
</evidence>
<evidence type="ECO:0000259" key="6">
    <source>
        <dbReference type="PROSITE" id="PS50943"/>
    </source>
</evidence>
<dbReference type="Proteomes" id="UP000501747">
    <property type="component" value="Chromosome"/>
</dbReference>
<dbReference type="GO" id="GO:0003700">
    <property type="term" value="F:DNA-binding transcription factor activity"/>
    <property type="evidence" value="ECO:0007669"/>
    <property type="project" value="TreeGrafter"/>
</dbReference>
<dbReference type="InterPro" id="IPR001761">
    <property type="entry name" value="Peripla_BP/Lac1_sug-bd_dom"/>
</dbReference>
<evidence type="ECO:0000256" key="2">
    <source>
        <dbReference type="ARBA" id="ARBA00023015"/>
    </source>
</evidence>
<dbReference type="InterPro" id="IPR001387">
    <property type="entry name" value="Cro/C1-type_HTH"/>
</dbReference>
<dbReference type="CDD" id="cd01392">
    <property type="entry name" value="HTH_LacI"/>
    <property type="match status" value="1"/>
</dbReference>
<evidence type="ECO:0000256" key="3">
    <source>
        <dbReference type="ARBA" id="ARBA00023125"/>
    </source>
</evidence>
<name>A0A6G8AUS4_9ENTE</name>
<dbReference type="RefSeq" id="WP_166034855.1">
    <property type="nucleotide sequence ID" value="NZ_CP049887.1"/>
</dbReference>
<dbReference type="SMART" id="SM00354">
    <property type="entry name" value="HTH_LACI"/>
    <property type="match status" value="1"/>
</dbReference>
<organism evidence="7 8">
    <name type="scientific">Vagococcus hydrophili</name>
    <dbReference type="NCBI Taxonomy" id="2714947"/>
    <lineage>
        <taxon>Bacteria</taxon>
        <taxon>Bacillati</taxon>
        <taxon>Bacillota</taxon>
        <taxon>Bacilli</taxon>
        <taxon>Lactobacillales</taxon>
        <taxon>Enterococcaceae</taxon>
        <taxon>Vagococcus</taxon>
    </lineage>
</organism>
<dbReference type="EMBL" id="CP049887">
    <property type="protein sequence ID" value="QIL48719.1"/>
    <property type="molecule type" value="Genomic_DNA"/>
</dbReference>
<dbReference type="PANTHER" id="PTHR30146">
    <property type="entry name" value="LACI-RELATED TRANSCRIPTIONAL REPRESSOR"/>
    <property type="match status" value="1"/>
</dbReference>
<keyword evidence="4" id="KW-0804">Transcription</keyword>
<dbReference type="PANTHER" id="PTHR30146:SF148">
    <property type="entry name" value="HTH-TYPE TRANSCRIPTIONAL REPRESSOR PURR-RELATED"/>
    <property type="match status" value="1"/>
</dbReference>
<dbReference type="InterPro" id="IPR028082">
    <property type="entry name" value="Peripla_BP_I"/>
</dbReference>
<feature type="domain" description="HTH cro/C1-type" evidence="6">
    <location>
        <begin position="4"/>
        <end position="55"/>
    </location>
</feature>
<sequence>MTGKKVTIKDVAKASGVSIATVSQILNGKDQNFSTKTVEKVLKIKEKLNYEPDYFARRMVMKKSKTIGVMVPDISNPFFSTLVRGIEDVLFQESFITMLCNANEENERESNALEELSRRGVDGFIIASSAISNEDIDRLLRNKKHPFIILDQKSSEGDSDTIGTDDFLGGKLAAEHLKELEHMNVAVVVPKNITQNIQRRVDGFESIYGTGFKLIEVESLSKKSGREAAKEISESNISGIFAINDEIAFGLYLGLKELGKTVPDDYSIVGYDNVDMCEYMTPPLTTIAQPIYELGRQTAEMLLDRIEHPEKEWESKKLPVNIINRFSTTHA</sequence>
<keyword evidence="1" id="KW-0678">Repressor</keyword>
<dbReference type="SUPFAM" id="SSF47413">
    <property type="entry name" value="lambda repressor-like DNA-binding domains"/>
    <property type="match status" value="1"/>
</dbReference>
<dbReference type="NCBIfam" id="NF047341">
    <property type="entry name" value="lactose_RbsR"/>
    <property type="match status" value="1"/>
</dbReference>